<proteinExistence type="predicted"/>
<evidence type="ECO:0000313" key="4">
    <source>
        <dbReference type="Proteomes" id="UP000320496"/>
    </source>
</evidence>
<keyword evidence="1" id="KW-0812">Transmembrane</keyword>
<evidence type="ECO:0000313" key="3">
    <source>
        <dbReference type="EMBL" id="QDU40925.1"/>
    </source>
</evidence>
<evidence type="ECO:0000259" key="2">
    <source>
        <dbReference type="Pfam" id="PF12158"/>
    </source>
</evidence>
<protein>
    <recommendedName>
        <fullName evidence="2">DUF3592 domain-containing protein</fullName>
    </recommendedName>
</protein>
<dbReference type="InterPro" id="IPR021994">
    <property type="entry name" value="DUF3592"/>
</dbReference>
<gene>
    <name evidence="3" type="ORF">Mal4_52880</name>
</gene>
<dbReference type="EMBL" id="CP036275">
    <property type="protein sequence ID" value="QDU40925.1"/>
    <property type="molecule type" value="Genomic_DNA"/>
</dbReference>
<dbReference type="KEGG" id="mri:Mal4_52880"/>
<keyword evidence="4" id="KW-1185">Reference proteome</keyword>
<keyword evidence="1" id="KW-0472">Membrane</keyword>
<name>A0A517ZEK1_9PLAN</name>
<feature type="domain" description="DUF3592" evidence="2">
    <location>
        <begin position="37"/>
        <end position="125"/>
    </location>
</feature>
<reference evidence="3 4" key="1">
    <citation type="submission" date="2019-02" db="EMBL/GenBank/DDBJ databases">
        <title>Deep-cultivation of Planctomycetes and their phenomic and genomic characterization uncovers novel biology.</title>
        <authorList>
            <person name="Wiegand S."/>
            <person name="Jogler M."/>
            <person name="Boedeker C."/>
            <person name="Pinto D."/>
            <person name="Vollmers J."/>
            <person name="Rivas-Marin E."/>
            <person name="Kohn T."/>
            <person name="Peeters S.H."/>
            <person name="Heuer A."/>
            <person name="Rast P."/>
            <person name="Oberbeckmann S."/>
            <person name="Bunk B."/>
            <person name="Jeske O."/>
            <person name="Meyerdierks A."/>
            <person name="Storesund J.E."/>
            <person name="Kallscheuer N."/>
            <person name="Luecker S."/>
            <person name="Lage O.M."/>
            <person name="Pohl T."/>
            <person name="Merkel B.J."/>
            <person name="Hornburger P."/>
            <person name="Mueller R.-W."/>
            <person name="Bruemmer F."/>
            <person name="Labrenz M."/>
            <person name="Spormann A.M."/>
            <person name="Op den Camp H."/>
            <person name="Overmann J."/>
            <person name="Amann R."/>
            <person name="Jetten M.S.M."/>
            <person name="Mascher T."/>
            <person name="Medema M.H."/>
            <person name="Devos D.P."/>
            <person name="Kaster A.-K."/>
            <person name="Ovreas L."/>
            <person name="Rohde M."/>
            <person name="Galperin M.Y."/>
            <person name="Jogler C."/>
        </authorList>
    </citation>
    <scope>NUCLEOTIDE SEQUENCE [LARGE SCALE GENOMIC DNA]</scope>
    <source>
        <strain evidence="3 4">Mal4</strain>
    </source>
</reference>
<keyword evidence="1" id="KW-1133">Transmembrane helix</keyword>
<dbReference type="AlphaFoldDB" id="A0A517ZEK1"/>
<organism evidence="3 4">
    <name type="scientific">Maioricimonas rarisocia</name>
    <dbReference type="NCBI Taxonomy" id="2528026"/>
    <lineage>
        <taxon>Bacteria</taxon>
        <taxon>Pseudomonadati</taxon>
        <taxon>Planctomycetota</taxon>
        <taxon>Planctomycetia</taxon>
        <taxon>Planctomycetales</taxon>
        <taxon>Planctomycetaceae</taxon>
        <taxon>Maioricimonas</taxon>
    </lineage>
</organism>
<sequence length="156" mass="17072">MLVGGLVVSACGCWILYGLLSQFVNAARSRHWTGRATGIVVQRGMKRLEFPGQRHERRAFEVAALEYEYEVAGETYRSRNVAFTPYRGGHESRRGRFIATLEPGQPIDVVYNESRPREAVLHPGFAPMEVGGVLFGLFAAALFLGVGSAMLLGLAG</sequence>
<dbReference type="Pfam" id="PF12158">
    <property type="entry name" value="DUF3592"/>
    <property type="match status" value="1"/>
</dbReference>
<accession>A0A517ZEK1</accession>
<evidence type="ECO:0000256" key="1">
    <source>
        <dbReference type="SAM" id="Phobius"/>
    </source>
</evidence>
<dbReference type="Proteomes" id="UP000320496">
    <property type="component" value="Chromosome"/>
</dbReference>
<feature type="transmembrane region" description="Helical" evidence="1">
    <location>
        <begin position="133"/>
        <end position="155"/>
    </location>
</feature>